<evidence type="ECO:0000256" key="24">
    <source>
        <dbReference type="ARBA" id="ARBA00043734"/>
    </source>
</evidence>
<feature type="domain" description="Phosphatase tensin-type" evidence="33">
    <location>
        <begin position="19"/>
        <end position="190"/>
    </location>
</feature>
<dbReference type="PROSITE" id="PS50056">
    <property type="entry name" value="TYR_PHOSPHATASE_2"/>
    <property type="match status" value="1"/>
</dbReference>
<feature type="compositionally biased region" description="Acidic residues" evidence="31">
    <location>
        <begin position="387"/>
        <end position="406"/>
    </location>
</feature>
<evidence type="ECO:0000256" key="9">
    <source>
        <dbReference type="ARBA" id="ARBA00022490"/>
    </source>
</evidence>
<evidence type="ECO:0000256" key="15">
    <source>
        <dbReference type="ARBA" id="ARBA00023018"/>
    </source>
</evidence>
<evidence type="ECO:0000256" key="20">
    <source>
        <dbReference type="ARBA" id="ARBA00034256"/>
    </source>
</evidence>
<evidence type="ECO:0000256" key="18">
    <source>
        <dbReference type="ARBA" id="ARBA00023273"/>
    </source>
</evidence>
<evidence type="ECO:0000256" key="5">
    <source>
        <dbReference type="ARBA" id="ARBA00007881"/>
    </source>
</evidence>
<keyword evidence="16" id="KW-0443">Lipid metabolism</keyword>
<evidence type="ECO:0000256" key="31">
    <source>
        <dbReference type="SAM" id="MobiDB-lite"/>
    </source>
</evidence>
<evidence type="ECO:0000256" key="11">
    <source>
        <dbReference type="ARBA" id="ARBA00022801"/>
    </source>
</evidence>
<dbReference type="GeneID" id="106810450"/>
<name>A0ABM1EAS5_PRICU</name>
<dbReference type="RefSeq" id="XP_014669297.1">
    <property type="nucleotide sequence ID" value="XM_014813811.1"/>
</dbReference>
<evidence type="ECO:0000256" key="13">
    <source>
        <dbReference type="ARBA" id="ARBA00022902"/>
    </source>
</evidence>
<dbReference type="PANTHER" id="PTHR12305:SF81">
    <property type="entry name" value="PHOSPHATIDYLINOSITOL 3,4,5-TRISPHOSPHATE 3-PHOSPHATASE AND DUAL-SPECIFICITY PROTEIN PHOSPHATASE PTEN"/>
    <property type="match status" value="1"/>
</dbReference>
<dbReference type="InterPro" id="IPR029023">
    <property type="entry name" value="Tensin_phosphatase"/>
</dbReference>
<comment type="subcellular location">
    <subcellularLocation>
        <location evidence="4">Cell projection</location>
        <location evidence="4">Dendritic spine</location>
    </subcellularLocation>
    <subcellularLocation>
        <location evidence="3">Cytoplasm</location>
    </subcellularLocation>
    <subcellularLocation>
        <location evidence="2">Nucleus</location>
        <location evidence="2">PML body</location>
    </subcellularLocation>
    <subcellularLocation>
        <location evidence="19">Postsynaptic density</location>
    </subcellularLocation>
</comment>
<dbReference type="EC" id="3.1.3.16" evidence="8"/>
<evidence type="ECO:0000256" key="22">
    <source>
        <dbReference type="ARBA" id="ARBA00034338"/>
    </source>
</evidence>
<comment type="catalytic activity">
    <reaction evidence="28">
        <text>O-phospho-L-seryl-[protein] + H2O = L-seryl-[protein] + phosphate</text>
        <dbReference type="Rhea" id="RHEA:20629"/>
        <dbReference type="Rhea" id="RHEA-COMP:9863"/>
        <dbReference type="Rhea" id="RHEA-COMP:11604"/>
        <dbReference type="ChEBI" id="CHEBI:15377"/>
        <dbReference type="ChEBI" id="CHEBI:29999"/>
        <dbReference type="ChEBI" id="CHEBI:43474"/>
        <dbReference type="ChEBI" id="CHEBI:83421"/>
        <dbReference type="EC" id="3.1.3.16"/>
    </reaction>
    <physiologicalReaction direction="left-to-right" evidence="28">
        <dbReference type="Rhea" id="RHEA:20630"/>
    </physiologicalReaction>
</comment>
<evidence type="ECO:0000256" key="6">
    <source>
        <dbReference type="ARBA" id="ARBA00013015"/>
    </source>
</evidence>
<evidence type="ECO:0000313" key="36">
    <source>
        <dbReference type="RefSeq" id="XP_014669295.1"/>
    </source>
</evidence>
<dbReference type="EC" id="3.1.3.67" evidence="6"/>
<evidence type="ECO:0000256" key="19">
    <source>
        <dbReference type="ARBA" id="ARBA00034105"/>
    </source>
</evidence>
<keyword evidence="12" id="KW-0832">Ubl conjugation</keyword>
<dbReference type="PROSITE" id="PS51181">
    <property type="entry name" value="PPASE_TENSIN"/>
    <property type="match status" value="1"/>
</dbReference>
<evidence type="ECO:0000256" key="25">
    <source>
        <dbReference type="ARBA" id="ARBA00043760"/>
    </source>
</evidence>
<dbReference type="PANTHER" id="PTHR12305">
    <property type="entry name" value="PHOSPHATASE WITH HOMOLOGY TO TENSIN"/>
    <property type="match status" value="1"/>
</dbReference>
<comment type="catalytic activity">
    <reaction evidence="21">
        <text>1,2-dioctanoyl-sn-glycero-3-phospho-(1D-myo-inositol-3,4,5-trisphosphate) + H2O = 1,2-dioctanoyl-sn-glycero-3-phospho-(1D-myo-inositol-4,5-bisphosphate) + phosphate</text>
        <dbReference type="Rhea" id="RHEA:43552"/>
        <dbReference type="ChEBI" id="CHEBI:15377"/>
        <dbReference type="ChEBI" id="CHEBI:43474"/>
        <dbReference type="ChEBI" id="CHEBI:83416"/>
        <dbReference type="ChEBI" id="CHEBI:83419"/>
    </reaction>
    <physiologicalReaction direction="left-to-right" evidence="21">
        <dbReference type="Rhea" id="RHEA:43553"/>
    </physiologicalReaction>
</comment>
<organism evidence="35 37">
    <name type="scientific">Priapulus caudatus</name>
    <name type="common">Priapulid worm</name>
    <dbReference type="NCBI Taxonomy" id="37621"/>
    <lineage>
        <taxon>Eukaryota</taxon>
        <taxon>Metazoa</taxon>
        <taxon>Ecdysozoa</taxon>
        <taxon>Scalidophora</taxon>
        <taxon>Priapulida</taxon>
        <taxon>Priapulimorpha</taxon>
        <taxon>Priapulimorphida</taxon>
        <taxon>Priapulidae</taxon>
        <taxon>Priapulus</taxon>
    </lineage>
</organism>
<dbReference type="InterPro" id="IPR000387">
    <property type="entry name" value="Tyr_Pase_dom"/>
</dbReference>
<gene>
    <name evidence="36 37 38" type="primary">LOC106810450</name>
</gene>
<comment type="catalytic activity">
    <reaction evidence="24">
        <text>1D-myo-inositol 1,3,4,5-tetrakisphosphate + H2O = 1D-myo-inositol 1,4,5-trisphosphate + phosphate</text>
        <dbReference type="Rhea" id="RHEA:77155"/>
        <dbReference type="ChEBI" id="CHEBI:15377"/>
        <dbReference type="ChEBI" id="CHEBI:43474"/>
        <dbReference type="ChEBI" id="CHEBI:57895"/>
        <dbReference type="ChEBI" id="CHEBI:203600"/>
    </reaction>
    <physiologicalReaction direction="left-to-right" evidence="24">
        <dbReference type="Rhea" id="RHEA:77156"/>
    </physiologicalReaction>
</comment>
<dbReference type="InterPro" id="IPR017361">
    <property type="entry name" value="Bifunc_PIno_P3_Pase/Pase_PTEN"/>
</dbReference>
<comment type="catalytic activity">
    <reaction evidence="20">
        <text>1,2-dihexadecanoyl-sn-glycero-3-phospho-(1D-myo-inositol-3,4,5-trisphosphate) + H2O = 1,2-dihexadecanoyl-sn-glycero-3-phospho-(1D-myo-inositol-4,5-bisphosphate) + phosphate</text>
        <dbReference type="Rhea" id="RHEA:43560"/>
        <dbReference type="ChEBI" id="CHEBI:15377"/>
        <dbReference type="ChEBI" id="CHEBI:43474"/>
        <dbReference type="ChEBI" id="CHEBI:83420"/>
        <dbReference type="ChEBI" id="CHEBI:83423"/>
    </reaction>
    <physiologicalReaction direction="left-to-right" evidence="20">
        <dbReference type="Rhea" id="RHEA:43561"/>
    </physiologicalReaction>
</comment>
<accession>A0ABM1EAS5</accession>
<dbReference type="InterPro" id="IPR016130">
    <property type="entry name" value="Tyr_Pase_AS"/>
</dbReference>
<feature type="domain" description="C2 tensin-type" evidence="34">
    <location>
        <begin position="196"/>
        <end position="361"/>
    </location>
</feature>
<evidence type="ECO:0000256" key="28">
    <source>
        <dbReference type="ARBA" id="ARBA00047986"/>
    </source>
</evidence>
<evidence type="ECO:0000256" key="1">
    <source>
        <dbReference type="ARBA" id="ARBA00001946"/>
    </source>
</evidence>
<dbReference type="InterPro" id="IPR014020">
    <property type="entry name" value="Tensin_C2-dom"/>
</dbReference>
<feature type="region of interest" description="Disordered" evidence="31">
    <location>
        <begin position="383"/>
        <end position="406"/>
    </location>
</feature>
<dbReference type="InterPro" id="IPR045101">
    <property type="entry name" value="PTP_PTEN"/>
</dbReference>
<dbReference type="SMART" id="SM01301">
    <property type="entry name" value="PTPlike_phytase"/>
    <property type="match status" value="1"/>
</dbReference>
<dbReference type="InterPro" id="IPR035892">
    <property type="entry name" value="C2_domain_sf"/>
</dbReference>
<keyword evidence="15" id="KW-0770">Synapse</keyword>
<dbReference type="Proteomes" id="UP000695022">
    <property type="component" value="Unplaced"/>
</dbReference>
<dbReference type="SMART" id="SM00404">
    <property type="entry name" value="PTPc_motif"/>
    <property type="match status" value="1"/>
</dbReference>
<dbReference type="PROSITE" id="PS00383">
    <property type="entry name" value="TYR_PHOSPHATASE_1"/>
    <property type="match status" value="1"/>
</dbReference>
<evidence type="ECO:0000256" key="3">
    <source>
        <dbReference type="ARBA" id="ARBA00004496"/>
    </source>
</evidence>
<dbReference type="Gene3D" id="2.60.40.1110">
    <property type="match status" value="1"/>
</dbReference>
<dbReference type="Gene3D" id="3.90.190.10">
    <property type="entry name" value="Protein tyrosine phosphatase superfamily"/>
    <property type="match status" value="1"/>
</dbReference>
<comment type="similarity">
    <text evidence="5">Belongs to the PTEN phosphatase protein family.</text>
</comment>
<evidence type="ECO:0000256" key="12">
    <source>
        <dbReference type="ARBA" id="ARBA00022843"/>
    </source>
</evidence>
<comment type="catalytic activity">
    <reaction evidence="26">
        <text>1D-myo-inositol 1,3,4,5,6-pentakisphosphate + H2O = 1D-myo-inositol 1,4,5,6-tetrakisphosphate + phosphate</text>
        <dbReference type="Rhea" id="RHEA:77143"/>
        <dbReference type="ChEBI" id="CHEBI:15377"/>
        <dbReference type="ChEBI" id="CHEBI:43474"/>
        <dbReference type="ChEBI" id="CHEBI:57627"/>
        <dbReference type="ChEBI" id="CHEBI:57733"/>
    </reaction>
    <physiologicalReaction direction="left-to-right" evidence="26">
        <dbReference type="Rhea" id="RHEA:77144"/>
    </physiologicalReaction>
</comment>
<keyword evidence="35" id="KW-1185">Reference proteome</keyword>
<evidence type="ECO:0000256" key="7">
    <source>
        <dbReference type="ARBA" id="ARBA00013064"/>
    </source>
</evidence>
<evidence type="ECO:0000256" key="16">
    <source>
        <dbReference type="ARBA" id="ARBA00023098"/>
    </source>
</evidence>
<dbReference type="CDD" id="cd14509">
    <property type="entry name" value="PTP_PTEN"/>
    <property type="match status" value="1"/>
</dbReference>
<keyword evidence="11" id="KW-0378">Hydrolase</keyword>
<comment type="catalytic activity">
    <reaction evidence="30">
        <text>O-phospho-L-tyrosyl-[protein] + H2O = L-tyrosyl-[protein] + phosphate</text>
        <dbReference type="Rhea" id="RHEA:10684"/>
        <dbReference type="Rhea" id="RHEA-COMP:10136"/>
        <dbReference type="Rhea" id="RHEA-COMP:20101"/>
        <dbReference type="ChEBI" id="CHEBI:15377"/>
        <dbReference type="ChEBI" id="CHEBI:43474"/>
        <dbReference type="ChEBI" id="CHEBI:46858"/>
        <dbReference type="ChEBI" id="CHEBI:61978"/>
        <dbReference type="EC" id="3.1.3.48"/>
    </reaction>
    <physiologicalReaction direction="left-to-right" evidence="30">
        <dbReference type="Rhea" id="RHEA:10685"/>
    </physiologicalReaction>
</comment>
<keyword evidence="18" id="KW-0966">Cell projection</keyword>
<evidence type="ECO:0000259" key="33">
    <source>
        <dbReference type="PROSITE" id="PS51181"/>
    </source>
</evidence>
<dbReference type="SMART" id="SM01326">
    <property type="entry name" value="PTEN_C2"/>
    <property type="match status" value="1"/>
</dbReference>
<evidence type="ECO:0000256" key="2">
    <source>
        <dbReference type="ARBA" id="ARBA00004322"/>
    </source>
</evidence>
<evidence type="ECO:0000256" key="21">
    <source>
        <dbReference type="ARBA" id="ARBA00034268"/>
    </source>
</evidence>
<evidence type="ECO:0000256" key="30">
    <source>
        <dbReference type="ARBA" id="ARBA00051341"/>
    </source>
</evidence>
<comment type="catalytic activity">
    <reaction evidence="29">
        <text>O-phospho-L-threonyl-[protein] + H2O = L-threonyl-[protein] + phosphate</text>
        <dbReference type="Rhea" id="RHEA:47004"/>
        <dbReference type="Rhea" id="RHEA-COMP:11060"/>
        <dbReference type="Rhea" id="RHEA-COMP:11605"/>
        <dbReference type="ChEBI" id="CHEBI:15377"/>
        <dbReference type="ChEBI" id="CHEBI:30013"/>
        <dbReference type="ChEBI" id="CHEBI:43474"/>
        <dbReference type="ChEBI" id="CHEBI:61977"/>
        <dbReference type="EC" id="3.1.3.16"/>
    </reaction>
    <physiologicalReaction direction="left-to-right" evidence="29">
        <dbReference type="Rhea" id="RHEA:47005"/>
    </physiologicalReaction>
</comment>
<keyword evidence="14" id="KW-0904">Protein phosphatase</keyword>
<dbReference type="PROSITE" id="PS51182">
    <property type="entry name" value="C2_TENSIN"/>
    <property type="match status" value="1"/>
</dbReference>
<dbReference type="RefSeq" id="XP_014669296.1">
    <property type="nucleotide sequence ID" value="XM_014813810.1"/>
</dbReference>
<comment type="catalytic activity">
    <reaction evidence="25">
        <text>a 1,2-diacyl-sn-glycero-3-phospho-(1D-myo-inositol-3,4,5-trisphosphate) + H2O = a 1,2-diacyl-sn-glycero-3-phospho-(1D-myo-inositol-4,5-bisphosphate) + phosphate</text>
        <dbReference type="Rhea" id="RHEA:25017"/>
        <dbReference type="ChEBI" id="CHEBI:15377"/>
        <dbReference type="ChEBI" id="CHEBI:43474"/>
        <dbReference type="ChEBI" id="CHEBI:57836"/>
        <dbReference type="ChEBI" id="CHEBI:58456"/>
        <dbReference type="EC" id="3.1.3.67"/>
    </reaction>
    <physiologicalReaction direction="left-to-right" evidence="25">
        <dbReference type="Rhea" id="RHEA:25018"/>
    </physiologicalReaction>
</comment>
<dbReference type="InterPro" id="IPR003595">
    <property type="entry name" value="Tyr_Pase_cat"/>
</dbReference>
<evidence type="ECO:0000256" key="10">
    <source>
        <dbReference type="ARBA" id="ARBA00022703"/>
    </source>
</evidence>
<keyword evidence="17" id="KW-0539">Nucleus</keyword>
<evidence type="ECO:0000259" key="34">
    <source>
        <dbReference type="PROSITE" id="PS51182"/>
    </source>
</evidence>
<dbReference type="InterPro" id="IPR029021">
    <property type="entry name" value="Prot-tyrosine_phosphatase-like"/>
</dbReference>
<proteinExistence type="inferred from homology"/>
<dbReference type="EC" id="3.1.3.48" evidence="7"/>
<feature type="domain" description="Tyrosine specific protein phosphatases" evidence="32">
    <location>
        <begin position="107"/>
        <end position="178"/>
    </location>
</feature>
<keyword evidence="10" id="KW-0053">Apoptosis</keyword>
<keyword evidence="9" id="KW-0963">Cytoplasm</keyword>
<dbReference type="Pfam" id="PF22785">
    <property type="entry name" value="Tc-R-P"/>
    <property type="match status" value="1"/>
</dbReference>
<dbReference type="RefSeq" id="XP_014669295.1">
    <property type="nucleotide sequence ID" value="XM_014813809.1"/>
</dbReference>
<evidence type="ECO:0000256" key="4">
    <source>
        <dbReference type="ARBA" id="ARBA00004552"/>
    </source>
</evidence>
<dbReference type="InterPro" id="IPR051281">
    <property type="entry name" value="Dual-spec_lipid-protein_phosph"/>
</dbReference>
<keyword evidence="13" id="KW-0524">Neurogenesis</keyword>
<evidence type="ECO:0000256" key="26">
    <source>
        <dbReference type="ARBA" id="ARBA00043762"/>
    </source>
</evidence>
<dbReference type="PIRSF" id="PIRSF038025">
    <property type="entry name" value="PTEN"/>
    <property type="match status" value="1"/>
</dbReference>
<evidence type="ECO:0000313" key="37">
    <source>
        <dbReference type="RefSeq" id="XP_014669296.1"/>
    </source>
</evidence>
<evidence type="ECO:0000256" key="29">
    <source>
        <dbReference type="ARBA" id="ARBA00048832"/>
    </source>
</evidence>
<protein>
    <recommendedName>
        <fullName evidence="22">Phosphatidylinositol 3,4,5-trisphosphate 3-phosphatase and dual-specificity protein phosphatase PTEN</fullName>
        <ecNumber evidence="8">3.1.3.16</ecNumber>
        <ecNumber evidence="7">3.1.3.48</ecNumber>
        <ecNumber evidence="6">3.1.3.67</ecNumber>
    </recommendedName>
    <alternativeName>
        <fullName evidence="27">Inositol polyphosphate 3-phosphatase</fullName>
    </alternativeName>
    <alternativeName>
        <fullName evidence="23">Phosphatase and tensin homolog</fullName>
    </alternativeName>
</protein>
<sequence length="406" mass="46817">MSGNKMTNRFRQLVSKNKRRHQEEGFDLDLTYICPNLIAMGFPAEKLEGVYRNNIDDVVKFLDQKHPGHYKIYNLCSERYYAPRKFHERVACYPFEDHHPPQLELLKPFCEDVDKWLAEDEANVAAIHCKAGKGRTGVMICAYLLHRGRFHCAEEALTYYGETRTMDKKGVTIPSQRRYVHYYENLMRKSTAEYKSVVLMLTSIHLETIPIYNGTCSPQFTISNHKSMLYSSMVYDTVRRSDRHLDMPLDDPVMLSGDIKVEFVNKPKLKSKNKMFHFWFNTFFVTEKAVEHMTNGISEPSKIGGGLSNQSGSNKCLFAKARHPSGEMLVLTMHKKDIDRANKDTSHYVPEFKVRLFFTKPEPAKVQLLHVPEPIGAHCMAQASDNEKDDDLSDPSDIDEWEGCQV</sequence>
<dbReference type="SUPFAM" id="SSF52799">
    <property type="entry name" value="(Phosphotyrosine protein) phosphatases II"/>
    <property type="match status" value="1"/>
</dbReference>
<evidence type="ECO:0000256" key="8">
    <source>
        <dbReference type="ARBA" id="ARBA00013081"/>
    </source>
</evidence>
<evidence type="ECO:0000313" key="35">
    <source>
        <dbReference type="Proteomes" id="UP000695022"/>
    </source>
</evidence>
<evidence type="ECO:0000259" key="32">
    <source>
        <dbReference type="PROSITE" id="PS50056"/>
    </source>
</evidence>
<dbReference type="Pfam" id="PF10409">
    <property type="entry name" value="PTEN_C2"/>
    <property type="match status" value="1"/>
</dbReference>
<evidence type="ECO:0000313" key="38">
    <source>
        <dbReference type="RefSeq" id="XP_014669297.1"/>
    </source>
</evidence>
<evidence type="ECO:0000256" key="17">
    <source>
        <dbReference type="ARBA" id="ARBA00023242"/>
    </source>
</evidence>
<reference evidence="36 37" key="1">
    <citation type="submission" date="2025-05" db="UniProtKB">
        <authorList>
            <consortium name="RefSeq"/>
        </authorList>
    </citation>
    <scope>IDENTIFICATION</scope>
</reference>
<evidence type="ECO:0000256" key="23">
    <source>
        <dbReference type="ARBA" id="ARBA00034370"/>
    </source>
</evidence>
<evidence type="ECO:0000256" key="14">
    <source>
        <dbReference type="ARBA" id="ARBA00022912"/>
    </source>
</evidence>
<comment type="cofactor">
    <cofactor evidence="1">
        <name>Mg(2+)</name>
        <dbReference type="ChEBI" id="CHEBI:18420"/>
    </cofactor>
</comment>
<dbReference type="SUPFAM" id="SSF49562">
    <property type="entry name" value="C2 domain (Calcium/lipid-binding domain, CaLB)"/>
    <property type="match status" value="1"/>
</dbReference>
<evidence type="ECO:0000256" key="27">
    <source>
        <dbReference type="ARBA" id="ARBA00044309"/>
    </source>
</evidence>